<dbReference type="Proteomes" id="UP000823842">
    <property type="component" value="Unassembled WGS sequence"/>
</dbReference>
<dbReference type="SUPFAM" id="SSF53187">
    <property type="entry name" value="Zn-dependent exopeptidases"/>
    <property type="match status" value="1"/>
</dbReference>
<name>A0A9D2LUC9_9FIRM</name>
<dbReference type="Gene3D" id="3.40.630.10">
    <property type="entry name" value="Zn peptidases"/>
    <property type="match status" value="1"/>
</dbReference>
<accession>A0A9D2LUC9</accession>
<dbReference type="Pfam" id="PF07687">
    <property type="entry name" value="M20_dimer"/>
    <property type="match status" value="1"/>
</dbReference>
<comment type="caution">
    <text evidence="2">The sequence shown here is derived from an EMBL/GenBank/DDBJ whole genome shotgun (WGS) entry which is preliminary data.</text>
</comment>
<dbReference type="PANTHER" id="PTHR30575:SF3">
    <property type="entry name" value="PEPTIDASE M20 DIMERISATION DOMAIN-CONTAINING PROTEIN"/>
    <property type="match status" value="1"/>
</dbReference>
<dbReference type="PANTHER" id="PTHR30575">
    <property type="entry name" value="PEPTIDASE M20"/>
    <property type="match status" value="1"/>
</dbReference>
<dbReference type="InterPro" id="IPR011650">
    <property type="entry name" value="Peptidase_M20_dimer"/>
</dbReference>
<dbReference type="EMBL" id="DWYZ01000235">
    <property type="protein sequence ID" value="HJB29627.1"/>
    <property type="molecule type" value="Genomic_DNA"/>
</dbReference>
<dbReference type="GO" id="GO:0016805">
    <property type="term" value="F:dipeptidase activity"/>
    <property type="evidence" value="ECO:0007669"/>
    <property type="project" value="TreeGrafter"/>
</dbReference>
<dbReference type="SUPFAM" id="SSF55031">
    <property type="entry name" value="Bacterial exopeptidase dimerisation domain"/>
    <property type="match status" value="1"/>
</dbReference>
<evidence type="ECO:0000313" key="3">
    <source>
        <dbReference type="Proteomes" id="UP000823842"/>
    </source>
</evidence>
<proteinExistence type="predicted"/>
<dbReference type="Gene3D" id="3.30.70.360">
    <property type="match status" value="1"/>
</dbReference>
<reference evidence="2" key="1">
    <citation type="journal article" date="2021" name="PeerJ">
        <title>Extensive microbial diversity within the chicken gut microbiome revealed by metagenomics and culture.</title>
        <authorList>
            <person name="Gilroy R."/>
            <person name="Ravi A."/>
            <person name="Getino M."/>
            <person name="Pursley I."/>
            <person name="Horton D.L."/>
            <person name="Alikhan N.F."/>
            <person name="Baker D."/>
            <person name="Gharbi K."/>
            <person name="Hall N."/>
            <person name="Watson M."/>
            <person name="Adriaenssens E.M."/>
            <person name="Foster-Nyarko E."/>
            <person name="Jarju S."/>
            <person name="Secka A."/>
            <person name="Antonio M."/>
            <person name="Oren A."/>
            <person name="Chaudhuri R.R."/>
            <person name="La Ragione R."/>
            <person name="Hildebrand F."/>
            <person name="Pallen M.J."/>
        </authorList>
    </citation>
    <scope>NUCLEOTIDE SEQUENCE</scope>
    <source>
        <strain evidence="2">ChiSjej1B19-5720</strain>
    </source>
</reference>
<reference evidence="2" key="2">
    <citation type="submission" date="2021-04" db="EMBL/GenBank/DDBJ databases">
        <authorList>
            <person name="Gilroy R."/>
        </authorList>
    </citation>
    <scope>NUCLEOTIDE SEQUENCE</scope>
    <source>
        <strain evidence="2">ChiSjej1B19-5720</strain>
    </source>
</reference>
<dbReference type="InterPro" id="IPR002933">
    <property type="entry name" value="Peptidase_M20"/>
</dbReference>
<dbReference type="Pfam" id="PF01546">
    <property type="entry name" value="Peptidase_M20"/>
    <property type="match status" value="1"/>
</dbReference>
<evidence type="ECO:0000313" key="2">
    <source>
        <dbReference type="EMBL" id="HJB29627.1"/>
    </source>
</evidence>
<feature type="domain" description="Peptidase M20 dimerisation" evidence="1">
    <location>
        <begin position="200"/>
        <end position="292"/>
    </location>
</feature>
<dbReference type="GO" id="GO:0005737">
    <property type="term" value="C:cytoplasm"/>
    <property type="evidence" value="ECO:0007669"/>
    <property type="project" value="TreeGrafter"/>
</dbReference>
<dbReference type="GO" id="GO:0071713">
    <property type="term" value="F:para-aminobenzoyl-glutamate hydrolase activity"/>
    <property type="evidence" value="ECO:0007669"/>
    <property type="project" value="TreeGrafter"/>
</dbReference>
<dbReference type="InterPro" id="IPR017439">
    <property type="entry name" value="Amidohydrolase"/>
</dbReference>
<dbReference type="InterPro" id="IPR036264">
    <property type="entry name" value="Bact_exopeptidase_dim_dom"/>
</dbReference>
<dbReference type="GO" id="GO:0046657">
    <property type="term" value="P:folic acid catabolic process"/>
    <property type="evidence" value="ECO:0007669"/>
    <property type="project" value="TreeGrafter"/>
</dbReference>
<dbReference type="AlphaFoldDB" id="A0A9D2LUC9"/>
<organism evidence="2 3">
    <name type="scientific">Candidatus Blautia faecavium</name>
    <dbReference type="NCBI Taxonomy" id="2838487"/>
    <lineage>
        <taxon>Bacteria</taxon>
        <taxon>Bacillati</taxon>
        <taxon>Bacillota</taxon>
        <taxon>Clostridia</taxon>
        <taxon>Lachnospirales</taxon>
        <taxon>Lachnospiraceae</taxon>
        <taxon>Blautia</taxon>
    </lineage>
</organism>
<evidence type="ECO:0000259" key="1">
    <source>
        <dbReference type="Pfam" id="PF07687"/>
    </source>
</evidence>
<gene>
    <name evidence="2" type="ORF">IAA06_12680</name>
</gene>
<sequence length="434" mass="47998">MDHIEKKIIETIDSKRDVILSFAKDIEQHPELGFEEKRTAGCVEKIFRDLDLKVRTSLARTGVRGDIKGKEGPNVTIIGEMDGIVCWSHPLADPKTGAAHACGHHAQLAAMAGAAMALCEKEVRASLDGGVTFFAVPAEEYVNAEKRRRIKELQIGFPASGKSELIRTGELDHTDIIMTTHVHMIPCKEKLYLGNAASNGFTAEVVNIQGKAAHAAINPWDGVNALSIATSAIQMMGLMRETFREKDHVRLHNVIRKAGEVINSVPEEAVVETKVRAADLERIQAVRKMIDRAYDGAAYAFGGKIRREILQGYMPVRFRPADTALIEAARDLKVPARCAVEEDFNDACTDVGDLTHLFPVLNFTFAGTEGSLHGADFKVTDEDTAYILPAKMLALSVYKLLKEQGKEAKKIIDSYHPVFSRDSYVEYIKEQFHI</sequence>
<dbReference type="NCBIfam" id="TIGR01891">
    <property type="entry name" value="amidohydrolases"/>
    <property type="match status" value="1"/>
</dbReference>
<dbReference type="InterPro" id="IPR052030">
    <property type="entry name" value="Peptidase_M20/M20A_hydrolases"/>
</dbReference>
<protein>
    <submittedName>
        <fullName evidence="2">Amidohydrolase</fullName>
    </submittedName>
</protein>